<keyword evidence="4 5" id="KW-0472">Membrane</keyword>
<sequence length="165" mass="18011">MSLTIQVPAEYGYVFGAATAIFFVNAYHSMLTGTYRRAAKIPYPNCYASAELAQKDNAAFQFNCAQRAHANFGENLPTFLGALFISGLRFPILSASAGVAWAIARVLYARGYVKNGPKGRHISSSGRTRREHFANTTSGTVHYVLDVALKLASAYTAYTFIQPLL</sequence>
<evidence type="ECO:0000313" key="6">
    <source>
        <dbReference type="EMBL" id="KIH94270.1"/>
    </source>
</evidence>
<dbReference type="HOGENOM" id="CLU_110291_1_2_1"/>
<dbReference type="RefSeq" id="XP_040622280.1">
    <property type="nucleotide sequence ID" value="XM_040764409.1"/>
</dbReference>
<name>A0A0C2J5K1_9PEZI</name>
<dbReference type="Proteomes" id="UP000031575">
    <property type="component" value="Unassembled WGS sequence"/>
</dbReference>
<evidence type="ECO:0000256" key="5">
    <source>
        <dbReference type="SAM" id="Phobius"/>
    </source>
</evidence>
<dbReference type="GO" id="GO:0004364">
    <property type="term" value="F:glutathione transferase activity"/>
    <property type="evidence" value="ECO:0007669"/>
    <property type="project" value="TreeGrafter"/>
</dbReference>
<dbReference type="InterPro" id="IPR023352">
    <property type="entry name" value="MAPEG-like_dom_sf"/>
</dbReference>
<comment type="subcellular location">
    <subcellularLocation>
        <location evidence="1">Membrane</location>
        <topology evidence="1">Multi-pass membrane protein</topology>
    </subcellularLocation>
</comment>
<dbReference type="GO" id="GO:0005635">
    <property type="term" value="C:nuclear envelope"/>
    <property type="evidence" value="ECO:0007669"/>
    <property type="project" value="TreeGrafter"/>
</dbReference>
<evidence type="ECO:0000256" key="1">
    <source>
        <dbReference type="ARBA" id="ARBA00004141"/>
    </source>
</evidence>
<keyword evidence="7" id="KW-1185">Reference proteome</keyword>
<dbReference type="GeneID" id="63679330"/>
<dbReference type="OrthoDB" id="410651at2759"/>
<keyword evidence="6" id="KW-0808">Transferase</keyword>
<dbReference type="Gene3D" id="1.20.120.550">
    <property type="entry name" value="Membrane associated eicosanoid/glutathione metabolism-like domain"/>
    <property type="match status" value="1"/>
</dbReference>
<proteinExistence type="predicted"/>
<dbReference type="GO" id="GO:0004602">
    <property type="term" value="F:glutathione peroxidase activity"/>
    <property type="evidence" value="ECO:0007669"/>
    <property type="project" value="TreeGrafter"/>
</dbReference>
<feature type="transmembrane region" description="Helical" evidence="5">
    <location>
        <begin position="79"/>
        <end position="104"/>
    </location>
</feature>
<dbReference type="SUPFAM" id="SSF161084">
    <property type="entry name" value="MAPEG domain-like"/>
    <property type="match status" value="1"/>
</dbReference>
<dbReference type="Pfam" id="PF01124">
    <property type="entry name" value="MAPEG"/>
    <property type="match status" value="1"/>
</dbReference>
<reference evidence="6 7" key="1">
    <citation type="journal article" date="2014" name="BMC Genomics">
        <title>Comparative genomics of the major fungal agents of human and animal Sporotrichosis: Sporothrix schenckii and Sporothrix brasiliensis.</title>
        <authorList>
            <person name="Teixeira M.M."/>
            <person name="de Almeida L.G."/>
            <person name="Kubitschek-Barreira P."/>
            <person name="Alves F.L."/>
            <person name="Kioshima E.S."/>
            <person name="Abadio A.K."/>
            <person name="Fernandes L."/>
            <person name="Derengowski L.S."/>
            <person name="Ferreira K.S."/>
            <person name="Souza R.C."/>
            <person name="Ruiz J.C."/>
            <person name="de Andrade N.C."/>
            <person name="Paes H.C."/>
            <person name="Nicola A.M."/>
            <person name="Albuquerque P."/>
            <person name="Gerber A.L."/>
            <person name="Martins V.P."/>
            <person name="Peconick L.D."/>
            <person name="Neto A.V."/>
            <person name="Chaucanez C.B."/>
            <person name="Silva P.A."/>
            <person name="Cunha O.L."/>
            <person name="de Oliveira F.F."/>
            <person name="dos Santos T.C."/>
            <person name="Barros A.L."/>
            <person name="Soares M.A."/>
            <person name="de Oliveira L.M."/>
            <person name="Marini M.M."/>
            <person name="Villalobos-Duno H."/>
            <person name="Cunha M.M."/>
            <person name="de Hoog S."/>
            <person name="da Silveira J.F."/>
            <person name="Henrissat B."/>
            <person name="Nino-Vega G.A."/>
            <person name="Cisalpino P.S."/>
            <person name="Mora-Montes H.M."/>
            <person name="Almeida S.R."/>
            <person name="Stajich J.E."/>
            <person name="Lopes-Bezerra L.M."/>
            <person name="Vasconcelos A.T."/>
            <person name="Felipe M.S."/>
        </authorList>
    </citation>
    <scope>NUCLEOTIDE SEQUENCE [LARGE SCALE GENOMIC DNA]</scope>
    <source>
        <strain evidence="6 7">5110</strain>
    </source>
</reference>
<protein>
    <submittedName>
        <fullName evidence="6">Glutathione S-transferase</fullName>
    </submittedName>
</protein>
<accession>A0A0C2J5K1</accession>
<dbReference type="VEuPathDB" id="FungiDB:SPBR_06147"/>
<evidence type="ECO:0000256" key="2">
    <source>
        <dbReference type="ARBA" id="ARBA00022692"/>
    </source>
</evidence>
<organism evidence="6 7">
    <name type="scientific">Sporothrix brasiliensis 5110</name>
    <dbReference type="NCBI Taxonomy" id="1398154"/>
    <lineage>
        <taxon>Eukaryota</taxon>
        <taxon>Fungi</taxon>
        <taxon>Dikarya</taxon>
        <taxon>Ascomycota</taxon>
        <taxon>Pezizomycotina</taxon>
        <taxon>Sordariomycetes</taxon>
        <taxon>Sordariomycetidae</taxon>
        <taxon>Ophiostomatales</taxon>
        <taxon>Ophiostomataceae</taxon>
        <taxon>Sporothrix</taxon>
    </lineage>
</organism>
<dbReference type="InterPro" id="IPR050997">
    <property type="entry name" value="MAPEG"/>
</dbReference>
<gene>
    <name evidence="6" type="ORF">SPBR_06147</name>
</gene>
<feature type="transmembrane region" description="Helical" evidence="5">
    <location>
        <begin position="12"/>
        <end position="30"/>
    </location>
</feature>
<dbReference type="GO" id="GO:0016020">
    <property type="term" value="C:membrane"/>
    <property type="evidence" value="ECO:0007669"/>
    <property type="project" value="UniProtKB-SubCell"/>
</dbReference>
<dbReference type="GO" id="GO:0005783">
    <property type="term" value="C:endoplasmic reticulum"/>
    <property type="evidence" value="ECO:0007669"/>
    <property type="project" value="TreeGrafter"/>
</dbReference>
<dbReference type="EMBL" id="AWTV01000004">
    <property type="protein sequence ID" value="KIH94270.1"/>
    <property type="molecule type" value="Genomic_DNA"/>
</dbReference>
<keyword evidence="2 5" id="KW-0812">Transmembrane</keyword>
<evidence type="ECO:0000256" key="4">
    <source>
        <dbReference type="ARBA" id="ARBA00023136"/>
    </source>
</evidence>
<dbReference type="PANTHER" id="PTHR10250">
    <property type="entry name" value="MICROSOMAL GLUTATHIONE S-TRANSFERASE"/>
    <property type="match status" value="1"/>
</dbReference>
<evidence type="ECO:0000313" key="7">
    <source>
        <dbReference type="Proteomes" id="UP000031575"/>
    </source>
</evidence>
<evidence type="ECO:0000256" key="3">
    <source>
        <dbReference type="ARBA" id="ARBA00022989"/>
    </source>
</evidence>
<dbReference type="InterPro" id="IPR001129">
    <property type="entry name" value="Membr-assoc_MAPEG"/>
</dbReference>
<keyword evidence="3 5" id="KW-1133">Transmembrane helix</keyword>
<dbReference type="AlphaFoldDB" id="A0A0C2J5K1"/>
<comment type="caution">
    <text evidence="6">The sequence shown here is derived from an EMBL/GenBank/DDBJ whole genome shotgun (WGS) entry which is preliminary data.</text>
</comment>
<dbReference type="PANTHER" id="PTHR10250:SF26">
    <property type="entry name" value="GLUTATHIONE S-TRANSFERASE 3, MITOCHONDRIAL"/>
    <property type="match status" value="1"/>
</dbReference>